<evidence type="ECO:0000259" key="1">
    <source>
        <dbReference type="Pfam" id="PF20195"/>
    </source>
</evidence>
<dbReference type="Pfam" id="PF20195">
    <property type="entry name" value="DUF6558"/>
    <property type="match status" value="1"/>
</dbReference>
<evidence type="ECO:0000313" key="2">
    <source>
        <dbReference type="EMBL" id="DAE24489.1"/>
    </source>
</evidence>
<feature type="domain" description="DUF6558" evidence="1">
    <location>
        <begin position="7"/>
        <end position="133"/>
    </location>
</feature>
<protein>
    <submittedName>
        <fullName evidence="2">Distal tail protein</fullName>
    </submittedName>
</protein>
<proteinExistence type="predicted"/>
<accession>A0A8S5R081</accession>
<sequence length="309" mass="35600">MPMGYPFIFNGVQSELRNVSLVFIDNSYTNRASGGDKSLVTTSIRRNPVKQYLDTEYDDVLKFPIEIVFDKAVDIYELTDLKNWLTSPVGYEQLQICAENFERFYYNCIIHLEEDLIYADGYRGVSATVECDAPFAHEFERTQKYTLNPDVTKTNTFVFINYSDDFELMKPVLKFHMATDGNFSINVKHYSDGKYMVDRDGTILLNNATYNECVAYCRLNGVPSSYVTKALDYNVTTNFSHLAAGDSVYLDNKSYIMTLNDSVDLELFPKFNKKFFMLPRGMNTITVYGTADYMFIEYQNAKRLGGSYY</sequence>
<reference evidence="2" key="1">
    <citation type="journal article" date="2021" name="Proc. Natl. Acad. Sci. U.S.A.">
        <title>A Catalog of Tens of Thousands of Viruses from Human Metagenomes Reveals Hidden Associations with Chronic Diseases.</title>
        <authorList>
            <person name="Tisza M.J."/>
            <person name="Buck C.B."/>
        </authorList>
    </citation>
    <scope>NUCLEOTIDE SEQUENCE</scope>
    <source>
        <strain evidence="2">CtyvQ1</strain>
    </source>
</reference>
<organism evidence="2">
    <name type="scientific">Siphoviridae sp. ctyvQ1</name>
    <dbReference type="NCBI Taxonomy" id="2826525"/>
    <lineage>
        <taxon>Viruses</taxon>
        <taxon>Duplodnaviria</taxon>
        <taxon>Heunggongvirae</taxon>
        <taxon>Uroviricota</taxon>
        <taxon>Caudoviricetes</taxon>
    </lineage>
</organism>
<dbReference type="EMBL" id="BK015776">
    <property type="protein sequence ID" value="DAE24489.1"/>
    <property type="molecule type" value="Genomic_DNA"/>
</dbReference>
<dbReference type="InterPro" id="IPR046688">
    <property type="entry name" value="DUF6558_N"/>
</dbReference>
<name>A0A8S5R081_9CAUD</name>